<keyword evidence="3" id="KW-1185">Reference proteome</keyword>
<sequence>MLFLAIFYLINCTDLPVPAPETQLQKFTNIAKNAYEDALSRGKIYLEILQDKCKQAKDFIFEKVKNISKRGEPVFVTEDENQELEEKDEKDPLQDLSEDKLKELIDNLFKDFKFDPADFKDKKEEELQVKDEEEELEEEEKEEKAL</sequence>
<proteinExistence type="predicted"/>
<dbReference type="KEGG" id="vnx:VNE69_06198"/>
<feature type="compositionally biased region" description="Basic and acidic residues" evidence="1">
    <location>
        <begin position="87"/>
        <end position="96"/>
    </location>
</feature>
<gene>
    <name evidence="2" type="ORF">VNE69_06198</name>
</gene>
<feature type="compositionally biased region" description="Acidic residues" evidence="1">
    <location>
        <begin position="131"/>
        <end position="146"/>
    </location>
</feature>
<feature type="compositionally biased region" description="Acidic residues" evidence="1">
    <location>
        <begin position="77"/>
        <end position="86"/>
    </location>
</feature>
<evidence type="ECO:0000313" key="3">
    <source>
        <dbReference type="Proteomes" id="UP001334084"/>
    </source>
</evidence>
<dbReference type="EMBL" id="CP142731">
    <property type="protein sequence ID" value="WUR03885.1"/>
    <property type="molecule type" value="Genomic_DNA"/>
</dbReference>
<dbReference type="AlphaFoldDB" id="A0AAX4JD23"/>
<reference evidence="2" key="1">
    <citation type="journal article" date="2024" name="BMC Genomics">
        <title>Functional annotation of a divergent genome using sequence and structure-based similarity.</title>
        <authorList>
            <person name="Svedberg D."/>
            <person name="Winiger R.R."/>
            <person name="Berg A."/>
            <person name="Sharma H."/>
            <person name="Tellgren-Roth C."/>
            <person name="Debrunner-Vossbrinck B.A."/>
            <person name="Vossbrinck C.R."/>
            <person name="Barandun J."/>
        </authorList>
    </citation>
    <scope>NUCLEOTIDE SEQUENCE</scope>
    <source>
        <strain evidence="2">Illinois isolate</strain>
    </source>
</reference>
<name>A0AAX4JD23_9MICR</name>
<feature type="region of interest" description="Disordered" evidence="1">
    <location>
        <begin position="123"/>
        <end position="146"/>
    </location>
</feature>
<dbReference type="RefSeq" id="XP_065330030.1">
    <property type="nucleotide sequence ID" value="XM_065473958.1"/>
</dbReference>
<dbReference type="Proteomes" id="UP001334084">
    <property type="component" value="Chromosome 6"/>
</dbReference>
<accession>A0AAX4JD23</accession>
<evidence type="ECO:0000313" key="2">
    <source>
        <dbReference type="EMBL" id="WUR03885.1"/>
    </source>
</evidence>
<dbReference type="GeneID" id="90541695"/>
<feature type="region of interest" description="Disordered" evidence="1">
    <location>
        <begin position="77"/>
        <end position="96"/>
    </location>
</feature>
<protein>
    <submittedName>
        <fullName evidence="2">SP-containing protein</fullName>
    </submittedName>
</protein>
<organism evidence="2 3">
    <name type="scientific">Vairimorpha necatrix</name>
    <dbReference type="NCBI Taxonomy" id="6039"/>
    <lineage>
        <taxon>Eukaryota</taxon>
        <taxon>Fungi</taxon>
        <taxon>Fungi incertae sedis</taxon>
        <taxon>Microsporidia</taxon>
        <taxon>Nosematidae</taxon>
        <taxon>Vairimorpha</taxon>
    </lineage>
</organism>
<evidence type="ECO:0000256" key="1">
    <source>
        <dbReference type="SAM" id="MobiDB-lite"/>
    </source>
</evidence>